<dbReference type="AlphaFoldDB" id="A0A158P886"/>
<feature type="coiled-coil region" evidence="1">
    <location>
        <begin position="445"/>
        <end position="472"/>
    </location>
</feature>
<feature type="domain" description="ENTH" evidence="2">
    <location>
        <begin position="2"/>
        <end position="131"/>
    </location>
</feature>
<dbReference type="PANTHER" id="PTHR10407:SF15">
    <property type="entry name" value="HUNTINGTIN INTERACTING PROTEIN 1"/>
    <property type="match status" value="1"/>
</dbReference>
<dbReference type="InterPro" id="IPR011417">
    <property type="entry name" value="ANTH_dom"/>
</dbReference>
<evidence type="ECO:0000313" key="4">
    <source>
        <dbReference type="WBParaSite" id="ACAC_0000677101-mRNA-1"/>
    </source>
</evidence>
<keyword evidence="1" id="KW-0175">Coiled coil</keyword>
<dbReference type="GO" id="GO:0048268">
    <property type="term" value="P:clathrin coat assembly"/>
    <property type="evidence" value="ECO:0007669"/>
    <property type="project" value="TreeGrafter"/>
</dbReference>
<dbReference type="SMART" id="SM00273">
    <property type="entry name" value="ENTH"/>
    <property type="match status" value="1"/>
</dbReference>
<dbReference type="InterPro" id="IPR030224">
    <property type="entry name" value="Sla2_fam"/>
</dbReference>
<evidence type="ECO:0000313" key="3">
    <source>
        <dbReference type="Proteomes" id="UP000035642"/>
    </source>
</evidence>
<dbReference type="GO" id="GO:0030864">
    <property type="term" value="C:cortical actin cytoskeleton"/>
    <property type="evidence" value="ECO:0007669"/>
    <property type="project" value="TreeGrafter"/>
</dbReference>
<dbReference type="GO" id="GO:0007015">
    <property type="term" value="P:actin filament organization"/>
    <property type="evidence" value="ECO:0007669"/>
    <property type="project" value="TreeGrafter"/>
</dbReference>
<dbReference type="PANTHER" id="PTHR10407">
    <property type="entry name" value="HUNTINGTIN INTERACTING PROTEIN 1"/>
    <property type="match status" value="1"/>
</dbReference>
<proteinExistence type="predicted"/>
<dbReference type="Gene3D" id="1.20.5.1700">
    <property type="match status" value="1"/>
</dbReference>
<dbReference type="Gene3D" id="1.25.40.90">
    <property type="match status" value="1"/>
</dbReference>
<dbReference type="GO" id="GO:0006897">
    <property type="term" value="P:endocytosis"/>
    <property type="evidence" value="ECO:0007669"/>
    <property type="project" value="InterPro"/>
</dbReference>
<protein>
    <submittedName>
        <fullName evidence="4">ENTH domain-containing protein</fullName>
    </submittedName>
</protein>
<dbReference type="GO" id="GO:0030136">
    <property type="term" value="C:clathrin-coated vesicle"/>
    <property type="evidence" value="ECO:0007669"/>
    <property type="project" value="TreeGrafter"/>
</dbReference>
<name>A0A158P886_ANGCA</name>
<dbReference type="STRING" id="6313.A0A158P886"/>
<dbReference type="Pfam" id="PF07651">
    <property type="entry name" value="ANTH"/>
    <property type="match status" value="1"/>
</dbReference>
<dbReference type="PROSITE" id="PS50942">
    <property type="entry name" value="ENTH"/>
    <property type="match status" value="1"/>
</dbReference>
<feature type="coiled-coil region" evidence="1">
    <location>
        <begin position="331"/>
        <end position="379"/>
    </location>
</feature>
<dbReference type="GO" id="GO:0043325">
    <property type="term" value="F:phosphatidylinositol-3,4-bisphosphate binding"/>
    <property type="evidence" value="ECO:0007669"/>
    <property type="project" value="TreeGrafter"/>
</dbReference>
<dbReference type="InterPro" id="IPR008942">
    <property type="entry name" value="ENTH_VHS"/>
</dbReference>
<sequence>MDRETFVKGQLEAVHKALTKYEVPLKPKHARRLIVGSHQERSSAVFWNAVNRIQLEKNPVMTWKFCHLLHKLIRDGHRKVPEESFRFISRIKQLGQFWKHLNTSGYGICNETYCRLLYSVMPGSLILTESQIKTLESDLDNAFEMTIDMVDQMDNLLSLQAKVYDAMECLRWSSLVPQGQCLLAPLILVILDSSKFYDYLVKMIFKLHGRLPPDALEGHRTRFRDVFLRTKKFYEESSSLQYFKYLVSIPTLPSAPPNFLQASDLDTYQTPHAYLHSEGLDDSQSVAPDEVLLELGVEEQHSQQQQSSAAYDVDPRDEQILSLTRDLEDERFAKERLIAEARSRIEQYENRLAQMQSEYEDTKREVDEAREECDSLRRDLATRDALRGESEDVRVQEANEQARLADERFGKMKAAYEKFRSEHVAESEKNRTAVLSKAKCDATAVGELRVQLAKADVEVEELRKTLEEIKANHKSELISSLDRLVDEKAAIERTLNGAFRFEKFEMLFPQCFNVARKSSPTPLRFHILHVCSYSFHVAQSALNILVTLLDERSTVAVSDTIVLAHACVLAVSGCAAAAYTSSIEHFHGNTKNSNFQDVLNEIQTIKFKSRSAGRRQDCLGCVNEQCYVVVRSARESFSSADINVVKLESELKKLTEMMTALPLQTDVDKDIIGAELENEMTRMSDAIRAAVEEIEKLQQKARINTEGIRCC</sequence>
<dbReference type="Proteomes" id="UP000035642">
    <property type="component" value="Unassembled WGS sequence"/>
</dbReference>
<dbReference type="GO" id="GO:0035615">
    <property type="term" value="F:clathrin adaptor activity"/>
    <property type="evidence" value="ECO:0007669"/>
    <property type="project" value="TreeGrafter"/>
</dbReference>
<dbReference type="CDD" id="cd17006">
    <property type="entry name" value="ANTH_N_HIP1_like"/>
    <property type="match status" value="1"/>
</dbReference>
<feature type="coiled-coil region" evidence="1">
    <location>
        <begin position="673"/>
        <end position="700"/>
    </location>
</feature>
<reference evidence="4" key="2">
    <citation type="submission" date="2016-04" db="UniProtKB">
        <authorList>
            <consortium name="WormBaseParasite"/>
        </authorList>
    </citation>
    <scope>IDENTIFICATION</scope>
</reference>
<dbReference type="GO" id="GO:0080025">
    <property type="term" value="F:phosphatidylinositol-3,5-bisphosphate binding"/>
    <property type="evidence" value="ECO:0007669"/>
    <property type="project" value="TreeGrafter"/>
</dbReference>
<keyword evidence="3" id="KW-1185">Reference proteome</keyword>
<dbReference type="SUPFAM" id="SSF48464">
    <property type="entry name" value="ENTH/VHS domain"/>
    <property type="match status" value="1"/>
</dbReference>
<reference evidence="3" key="1">
    <citation type="submission" date="2012-09" db="EMBL/GenBank/DDBJ databases">
        <authorList>
            <person name="Martin A.A."/>
        </authorList>
    </citation>
    <scope>NUCLEOTIDE SEQUENCE</scope>
</reference>
<dbReference type="GO" id="GO:0051015">
    <property type="term" value="F:actin filament binding"/>
    <property type="evidence" value="ECO:0007669"/>
    <property type="project" value="TreeGrafter"/>
</dbReference>
<evidence type="ECO:0000256" key="1">
    <source>
        <dbReference type="SAM" id="Coils"/>
    </source>
</evidence>
<organism evidence="3 4">
    <name type="scientific">Angiostrongylus cantonensis</name>
    <name type="common">Rat lungworm</name>
    <dbReference type="NCBI Taxonomy" id="6313"/>
    <lineage>
        <taxon>Eukaryota</taxon>
        <taxon>Metazoa</taxon>
        <taxon>Ecdysozoa</taxon>
        <taxon>Nematoda</taxon>
        <taxon>Chromadorea</taxon>
        <taxon>Rhabditida</taxon>
        <taxon>Rhabditina</taxon>
        <taxon>Rhabditomorpha</taxon>
        <taxon>Strongyloidea</taxon>
        <taxon>Metastrongylidae</taxon>
        <taxon>Angiostrongylus</taxon>
    </lineage>
</organism>
<evidence type="ECO:0000259" key="2">
    <source>
        <dbReference type="PROSITE" id="PS50942"/>
    </source>
</evidence>
<dbReference type="GO" id="GO:0032051">
    <property type="term" value="F:clathrin light chain binding"/>
    <property type="evidence" value="ECO:0007669"/>
    <property type="project" value="TreeGrafter"/>
</dbReference>
<accession>A0A158P886</accession>
<dbReference type="WBParaSite" id="ACAC_0000677101-mRNA-1">
    <property type="protein sequence ID" value="ACAC_0000677101-mRNA-1"/>
    <property type="gene ID" value="ACAC_0000677101"/>
</dbReference>
<dbReference type="FunFam" id="1.25.40.90:FF:000012">
    <property type="entry name" value="Huntingtin interacting protein 1-related"/>
    <property type="match status" value="1"/>
</dbReference>
<dbReference type="InterPro" id="IPR013809">
    <property type="entry name" value="ENTH"/>
</dbReference>